<proteinExistence type="predicted"/>
<reference evidence="1" key="1">
    <citation type="submission" date="2016-10" db="EMBL/GenBank/DDBJ databases">
        <title>Sequence of Gallionella enrichment culture.</title>
        <authorList>
            <person name="Poehlein A."/>
            <person name="Muehling M."/>
            <person name="Daniel R."/>
        </authorList>
    </citation>
    <scope>NUCLEOTIDE SEQUENCE</scope>
</reference>
<accession>A0A1J5PU42</accession>
<comment type="caution">
    <text evidence="1">The sequence shown here is derived from an EMBL/GenBank/DDBJ whole genome shotgun (WGS) entry which is preliminary data.</text>
</comment>
<dbReference type="EMBL" id="MLJW01006173">
    <property type="protein sequence ID" value="OIQ67069.1"/>
    <property type="molecule type" value="Genomic_DNA"/>
</dbReference>
<dbReference type="AlphaFoldDB" id="A0A1J5PU42"/>
<name>A0A1J5PU42_9ZZZZ</name>
<gene>
    <name evidence="1" type="ORF">GALL_513580</name>
</gene>
<protein>
    <submittedName>
        <fullName evidence="1">Uncharacterized protein</fullName>
    </submittedName>
</protein>
<sequence length="74" mass="8218">MAGERFGSQSRLEILELAFGTAAFEMVALERRDAGGIVAAIFQALERIHQLLCDRTSPENADNAAHVDQYLHFK</sequence>
<organism evidence="1">
    <name type="scientific">mine drainage metagenome</name>
    <dbReference type="NCBI Taxonomy" id="410659"/>
    <lineage>
        <taxon>unclassified sequences</taxon>
        <taxon>metagenomes</taxon>
        <taxon>ecological metagenomes</taxon>
    </lineage>
</organism>
<evidence type="ECO:0000313" key="1">
    <source>
        <dbReference type="EMBL" id="OIQ67069.1"/>
    </source>
</evidence>